<dbReference type="HOGENOM" id="CLU_009942_2_0_11"/>
<evidence type="ECO:0000313" key="4">
    <source>
        <dbReference type="Proteomes" id="UP000007076"/>
    </source>
</evidence>
<dbReference type="InterPro" id="IPR011059">
    <property type="entry name" value="Metal-dep_hydrolase_composite"/>
</dbReference>
<dbReference type="EMBL" id="AP010968">
    <property type="protein sequence ID" value="BAJ30449.1"/>
    <property type="molecule type" value="Genomic_DNA"/>
</dbReference>
<dbReference type="InterPro" id="IPR013108">
    <property type="entry name" value="Amidohydro_3"/>
</dbReference>
<dbReference type="Gene3D" id="3.20.20.140">
    <property type="entry name" value="Metal-dependent hydrolases"/>
    <property type="match status" value="1"/>
</dbReference>
<dbReference type="SUPFAM" id="SSF51338">
    <property type="entry name" value="Composite domain of metallo-dependent hydrolases"/>
    <property type="match status" value="1"/>
</dbReference>
<feature type="domain" description="Amidohydrolase 3" evidence="2">
    <location>
        <begin position="84"/>
        <end position="568"/>
    </location>
</feature>
<dbReference type="KEGG" id="ksk:KSE_46680"/>
<accession>E4NG19</accession>
<sequence length="574" mass="61075">MAAALLGGAALALVPGVAAAGEAGGRPVSAGRPRGVADRVWHNGNVVTLDGRDRVVSAVAVKDGRILAVGGDREVLRYADRGTELVDLRGRTVLPGFFDAHSHLPAPGLIDLYWADLSSPPVGGVTDLASLAAALRAKAAGTAPGGWVFGWGYDQTLLRERRHPTAADLDRADADRPIWAQHTNGHMGVANSAALARAGITRDTPDPAGGVIVRDAAGNPTGLLQETAQGLLTRVQPAWSAQQLSAGAARTSELYAAGGVTSTVVAGGDAATYGALRAWQRAGLVRQRALLMLGGDPLAPGGLPLAEGEGDEWVKVSGYGEVVYDGSIQGWTGYLREPYHTVPEGLPTDYRGYTNYGRDVLLRRVAAVYAEGRTARLHANGDAAIDDLLDAYEAAIAAHGPRDHRLRVEHAQTATEDQLRRMRRLGVTASFFVSHTYYWGDQHRDIFLGPERARRISPLRSAHRRGVRYSLHLDTPVVPQRPLDAVWSAVNRLTRSGQVLGPEQRATRLEALRGVTSEAAWQHFEEDVKGTLEPGKYADLVVLGADPLRVPAEEIKDVPVLETVVGGASWTPGG</sequence>
<organism evidence="3 4">
    <name type="scientific">Kitasatospora setae (strain ATCC 33774 / DSM 43861 / JCM 3304 / KCC A-0304 / NBRC 14216 / KM-6054)</name>
    <name type="common">Streptomyces setae</name>
    <dbReference type="NCBI Taxonomy" id="452652"/>
    <lineage>
        <taxon>Bacteria</taxon>
        <taxon>Bacillati</taxon>
        <taxon>Actinomycetota</taxon>
        <taxon>Actinomycetes</taxon>
        <taxon>Kitasatosporales</taxon>
        <taxon>Streptomycetaceae</taxon>
        <taxon>Kitasatospora</taxon>
    </lineage>
</organism>
<protein>
    <submittedName>
        <fullName evidence="3">Putative peptidase M38 family protein</fullName>
    </submittedName>
</protein>
<dbReference type="CDD" id="cd01300">
    <property type="entry name" value="YtcJ_like"/>
    <property type="match status" value="1"/>
</dbReference>
<dbReference type="InterPro" id="IPR033932">
    <property type="entry name" value="YtcJ-like"/>
</dbReference>
<evidence type="ECO:0000313" key="3">
    <source>
        <dbReference type="EMBL" id="BAJ30449.1"/>
    </source>
</evidence>
<proteinExistence type="predicted"/>
<feature type="chain" id="PRO_5003184496" evidence="1">
    <location>
        <begin position="21"/>
        <end position="574"/>
    </location>
</feature>
<evidence type="ECO:0000259" key="2">
    <source>
        <dbReference type="Pfam" id="PF07969"/>
    </source>
</evidence>
<dbReference type="GO" id="GO:0016810">
    <property type="term" value="F:hydrolase activity, acting on carbon-nitrogen (but not peptide) bonds"/>
    <property type="evidence" value="ECO:0007669"/>
    <property type="project" value="InterPro"/>
</dbReference>
<dbReference type="PANTHER" id="PTHR22642">
    <property type="entry name" value="IMIDAZOLONEPROPIONASE"/>
    <property type="match status" value="1"/>
</dbReference>
<dbReference type="PANTHER" id="PTHR22642:SF2">
    <property type="entry name" value="PROTEIN LONG AFTER FAR-RED 3"/>
    <property type="match status" value="1"/>
</dbReference>
<dbReference type="Gene3D" id="3.10.310.70">
    <property type="match status" value="1"/>
</dbReference>
<reference evidence="3 4" key="1">
    <citation type="journal article" date="2010" name="DNA Res.">
        <title>Genome sequence of Kitasatospora setae NBRC 14216T: an evolutionary snapshot of the family Streptomycetaceae.</title>
        <authorList>
            <person name="Ichikawa N."/>
            <person name="Oguchi A."/>
            <person name="Ikeda H."/>
            <person name="Ishikawa J."/>
            <person name="Kitani S."/>
            <person name="Watanabe Y."/>
            <person name="Nakamura S."/>
            <person name="Katano Y."/>
            <person name="Kishi E."/>
            <person name="Sasagawa M."/>
            <person name="Ankai A."/>
            <person name="Fukui S."/>
            <person name="Hashimoto Y."/>
            <person name="Kamata S."/>
            <person name="Otoguro M."/>
            <person name="Tanikawa S."/>
            <person name="Nihira T."/>
            <person name="Horinouchi S."/>
            <person name="Ohnishi Y."/>
            <person name="Hayakawa M."/>
            <person name="Kuzuyama T."/>
            <person name="Arisawa A."/>
            <person name="Nomoto F."/>
            <person name="Miura H."/>
            <person name="Takahashi Y."/>
            <person name="Fujita N."/>
        </authorList>
    </citation>
    <scope>NUCLEOTIDE SEQUENCE [LARGE SCALE GENOMIC DNA]</scope>
    <source>
        <strain evidence="4">ATCC 33774 / DSM 43861 / JCM 3304 / KCC A-0304 / NBRC 14216 / KM-6054</strain>
    </source>
</reference>
<dbReference type="Proteomes" id="UP000007076">
    <property type="component" value="Chromosome"/>
</dbReference>
<dbReference type="Gene3D" id="2.30.40.10">
    <property type="entry name" value="Urease, subunit C, domain 1"/>
    <property type="match status" value="1"/>
</dbReference>
<keyword evidence="4" id="KW-1185">Reference proteome</keyword>
<name>E4NG19_KITSK</name>
<dbReference type="RefSeq" id="WP_014137748.1">
    <property type="nucleotide sequence ID" value="NC_016109.1"/>
</dbReference>
<dbReference type="STRING" id="452652.KSE_46680"/>
<feature type="signal peptide" evidence="1">
    <location>
        <begin position="1"/>
        <end position="20"/>
    </location>
</feature>
<gene>
    <name evidence="3" type="ordered locus">KSE_46680</name>
</gene>
<evidence type="ECO:0000256" key="1">
    <source>
        <dbReference type="SAM" id="SignalP"/>
    </source>
</evidence>
<dbReference type="AlphaFoldDB" id="E4NG19"/>
<dbReference type="InterPro" id="IPR032466">
    <property type="entry name" value="Metal_Hydrolase"/>
</dbReference>
<dbReference type="Pfam" id="PF07969">
    <property type="entry name" value="Amidohydro_3"/>
    <property type="match status" value="1"/>
</dbReference>
<dbReference type="eggNOG" id="COG1574">
    <property type="taxonomic scope" value="Bacteria"/>
</dbReference>
<dbReference type="PATRIC" id="fig|452652.3.peg.4659"/>
<dbReference type="SUPFAM" id="SSF51556">
    <property type="entry name" value="Metallo-dependent hydrolases"/>
    <property type="match status" value="1"/>
</dbReference>
<keyword evidence="1" id="KW-0732">Signal</keyword>